<accession>R4KJE8</accession>
<dbReference type="AlphaFoldDB" id="R4KJE8"/>
<dbReference type="HOGENOM" id="CLU_1583842_0_0_9"/>
<gene>
    <name evidence="1" type="ORF">Desgi_4069</name>
</gene>
<dbReference type="EMBL" id="CP003273">
    <property type="protein sequence ID" value="AGL03333.1"/>
    <property type="molecule type" value="Genomic_DNA"/>
</dbReference>
<dbReference type="eggNOG" id="COG1883">
    <property type="taxonomic scope" value="Bacteria"/>
</dbReference>
<evidence type="ECO:0000313" key="2">
    <source>
        <dbReference type="Proteomes" id="UP000013520"/>
    </source>
</evidence>
<reference evidence="1 2" key="1">
    <citation type="submission" date="2012-01" db="EMBL/GenBank/DDBJ databases">
        <title>Complete sequence of Desulfotomaculum gibsoniae DSM 7213.</title>
        <authorList>
            <consortium name="US DOE Joint Genome Institute"/>
            <person name="Lucas S."/>
            <person name="Han J."/>
            <person name="Lapidus A."/>
            <person name="Cheng J.-F."/>
            <person name="Goodwin L."/>
            <person name="Pitluck S."/>
            <person name="Peters L."/>
            <person name="Ovchinnikova G."/>
            <person name="Teshima H."/>
            <person name="Detter J.C."/>
            <person name="Han C."/>
            <person name="Tapia R."/>
            <person name="Land M."/>
            <person name="Hauser L."/>
            <person name="Kyrpides N."/>
            <person name="Ivanova N."/>
            <person name="Pagani I."/>
            <person name="Parshina S."/>
            <person name="Plugge C."/>
            <person name="Muyzer G."/>
            <person name="Kuever J."/>
            <person name="Ivanova A."/>
            <person name="Nazina T."/>
            <person name="Klenk H.-P."/>
            <person name="Brambilla E."/>
            <person name="Spring S."/>
            <person name="Stams A.F."/>
            <person name="Woyke T."/>
        </authorList>
    </citation>
    <scope>NUCLEOTIDE SEQUENCE [LARGE SCALE GENOMIC DNA]</scope>
    <source>
        <strain evidence="1 2">DSM 7213</strain>
    </source>
</reference>
<keyword evidence="2" id="KW-1185">Reference proteome</keyword>
<name>R4KJE8_9FIRM</name>
<sequence>MKIYYNSSLWGKGKGINGLAQKIYWQFEYAGSKRCIPVIYRFPKGIVFDIITFLDEVKLHDFFEKYEAIEETLTPLQRRCAEQEHPYQAVPLKEIWINGRRSESGYSSCSTVSIPWAQQDDGLMLVRKAYSSILKNTACFACERFCVPYPKTDSLKLKRCCVSCGLIK</sequence>
<dbReference type="Proteomes" id="UP000013520">
    <property type="component" value="Chromosome"/>
</dbReference>
<proteinExistence type="predicted"/>
<dbReference type="KEGG" id="dgi:Desgi_4069"/>
<evidence type="ECO:0000313" key="1">
    <source>
        <dbReference type="EMBL" id="AGL03333.1"/>
    </source>
</evidence>
<organism evidence="1 2">
    <name type="scientific">Desulfoscipio gibsoniae DSM 7213</name>
    <dbReference type="NCBI Taxonomy" id="767817"/>
    <lineage>
        <taxon>Bacteria</taxon>
        <taxon>Bacillati</taxon>
        <taxon>Bacillota</taxon>
        <taxon>Clostridia</taxon>
        <taxon>Eubacteriales</taxon>
        <taxon>Desulfallaceae</taxon>
        <taxon>Desulfoscipio</taxon>
    </lineage>
</organism>
<protein>
    <submittedName>
        <fullName evidence="1">Uncharacterized protein</fullName>
    </submittedName>
</protein>